<dbReference type="Gene3D" id="2.60.40.1730">
    <property type="entry name" value="tricorn interacting facor f3 domain"/>
    <property type="match status" value="1"/>
</dbReference>
<keyword evidence="2" id="KW-0732">Signal</keyword>
<feature type="domain" description="Aminopeptidase N-like N-terminal" evidence="4">
    <location>
        <begin position="71"/>
        <end position="241"/>
    </location>
</feature>
<dbReference type="Pfam" id="PF17900">
    <property type="entry name" value="Peptidase_M1_N"/>
    <property type="match status" value="1"/>
</dbReference>
<protein>
    <recommendedName>
        <fullName evidence="7">Membrane alanyl aminopeptidase</fullName>
    </recommendedName>
</protein>
<feature type="region of interest" description="Disordered" evidence="1">
    <location>
        <begin position="455"/>
        <end position="481"/>
    </location>
</feature>
<evidence type="ECO:0000259" key="4">
    <source>
        <dbReference type="Pfam" id="PF17900"/>
    </source>
</evidence>
<dbReference type="InterPro" id="IPR014782">
    <property type="entry name" value="Peptidase_M1_dom"/>
</dbReference>
<feature type="domain" description="Peptidase M1 membrane alanine aminopeptidase" evidence="3">
    <location>
        <begin position="541"/>
        <end position="682"/>
    </location>
</feature>
<dbReference type="CDD" id="cd09603">
    <property type="entry name" value="M1_APN_like"/>
    <property type="match status" value="1"/>
</dbReference>
<feature type="chain" id="PRO_5046338900" description="Membrane alanyl aminopeptidase" evidence="2">
    <location>
        <begin position="39"/>
        <end position="708"/>
    </location>
</feature>
<dbReference type="PANTHER" id="PTHR11533">
    <property type="entry name" value="PROTEASE M1 ZINC METALLOPROTEASE"/>
    <property type="match status" value="1"/>
</dbReference>
<dbReference type="RefSeq" id="WP_264795969.1">
    <property type="nucleotide sequence ID" value="NZ_BRVS01000009.1"/>
</dbReference>
<evidence type="ECO:0000256" key="1">
    <source>
        <dbReference type="SAM" id="MobiDB-lite"/>
    </source>
</evidence>
<dbReference type="InterPro" id="IPR042097">
    <property type="entry name" value="Aminopeptidase_N-like_N_sf"/>
</dbReference>
<dbReference type="Pfam" id="PF20773">
    <property type="entry name" value="InhA-like_MAM"/>
    <property type="match status" value="1"/>
</dbReference>
<evidence type="ECO:0000259" key="3">
    <source>
        <dbReference type="Pfam" id="PF01433"/>
    </source>
</evidence>
<comment type="caution">
    <text evidence="5">The sequence shown here is derived from an EMBL/GenBank/DDBJ whole genome shotgun (WGS) entry which is preliminary data.</text>
</comment>
<evidence type="ECO:0000313" key="6">
    <source>
        <dbReference type="Proteomes" id="UP001209654"/>
    </source>
</evidence>
<gene>
    <name evidence="5" type="ORF">AHIS1636_22980</name>
</gene>
<dbReference type="Gene3D" id="1.10.390.10">
    <property type="entry name" value="Neutral Protease Domain 2"/>
    <property type="match status" value="1"/>
</dbReference>
<evidence type="ECO:0000256" key="2">
    <source>
        <dbReference type="SAM" id="SignalP"/>
    </source>
</evidence>
<keyword evidence="6" id="KW-1185">Reference proteome</keyword>
<dbReference type="EMBL" id="BRVS01000009">
    <property type="protein sequence ID" value="GLB67858.1"/>
    <property type="molecule type" value="Genomic_DNA"/>
</dbReference>
<organism evidence="5 6">
    <name type="scientific">Arthrobacter mangrovi</name>
    <dbReference type="NCBI Taxonomy" id="2966350"/>
    <lineage>
        <taxon>Bacteria</taxon>
        <taxon>Bacillati</taxon>
        <taxon>Actinomycetota</taxon>
        <taxon>Actinomycetes</taxon>
        <taxon>Micrococcales</taxon>
        <taxon>Micrococcaceae</taxon>
        <taxon>Arthrobacter</taxon>
    </lineage>
</organism>
<evidence type="ECO:0008006" key="7">
    <source>
        <dbReference type="Google" id="ProtNLM"/>
    </source>
</evidence>
<accession>A0ABQ5MV90</accession>
<evidence type="ECO:0000313" key="5">
    <source>
        <dbReference type="EMBL" id="GLB67858.1"/>
    </source>
</evidence>
<feature type="signal peptide" evidence="2">
    <location>
        <begin position="1"/>
        <end position="38"/>
    </location>
</feature>
<dbReference type="PANTHER" id="PTHR11533:SF297">
    <property type="entry name" value="AMINOPEPTIDASE N"/>
    <property type="match status" value="1"/>
</dbReference>
<dbReference type="InterPro" id="IPR050344">
    <property type="entry name" value="Peptidase_M1_aminopeptidases"/>
</dbReference>
<dbReference type="Pfam" id="PF01433">
    <property type="entry name" value="Peptidase_M1"/>
    <property type="match status" value="1"/>
</dbReference>
<proteinExistence type="predicted"/>
<dbReference type="SUPFAM" id="SSF63737">
    <property type="entry name" value="Leukotriene A4 hydrolase N-terminal domain"/>
    <property type="match status" value="1"/>
</dbReference>
<dbReference type="Proteomes" id="UP001209654">
    <property type="component" value="Unassembled WGS sequence"/>
</dbReference>
<dbReference type="InterPro" id="IPR027268">
    <property type="entry name" value="Peptidase_M4/M1_CTD_sf"/>
</dbReference>
<dbReference type="SUPFAM" id="SSF55486">
    <property type="entry name" value="Metalloproteases ('zincins'), catalytic domain"/>
    <property type="match status" value="1"/>
</dbReference>
<sequence>MMKKSSRVGRSESLRSRGAAVCALACSVALLTTAPVDARNPGEAPPSYTPGAPGLGDPYYPKDGNGGYDALHYALEVGYEPATDVLTGRAEMRAEATQNLSRFNLDLDGLTVDAVEVDGEKAAFRRAGGELTVIPSAGIDDGEGFESVVTYHGVPKTIKDAFGLSGFFHTDDGALVIGEPHVAATWFPVNDHPSDPAGYTFEVTVPAGLQVVANGRLADEETVGGRSRWVWEAEEPMASYLATFNVGHFDLDEYRADELKFVDAYDPDLFTPLTAHGGRQFATAQAGDAAYKRLTRTLAVPAGGAELSFWVNRELQRGRDFAFVEARTAGRQDWTTLPDLNGHTSAAAGRACADWLKLHPFLKHYLAAKPDGMCAPKGSSGTWNAATDAGETWEQWKVDLSAYAGTDVELSITYASDAKVAYNGLFVDDIAASTGKGRTSFEDDGDTWDGWAAAPPPAGSPEIGESWTATEEPPPTVGARTEASLAREPEILGFLEGYFGDYPFRDAGGIVDDLSGVGFALENQTRPVYAKDFFYAQPLADGVVVHELAHQWYGDSVRVADWREIWLNEGFASYAEWLWSEEEGLDTAQQLFDVRAAIPASDPFWKVVIGDPGAAALFDPAVYERGAMAVHALRQAVGDDDFFTILRRWPDEQGGGDATIGEFIALAEGVSGKDLGPLFDMWLYTPEKPGVLEGAEPKPGAVWSPSFP</sequence>
<reference evidence="5 6" key="1">
    <citation type="journal article" date="2023" name="Int. J. Syst. Evol. Microbiol.">
        <title>Arthrobacter mangrovi sp. nov., an actinobacterium isolated from the rhizosphere of a mangrove.</title>
        <authorList>
            <person name="Hamada M."/>
            <person name="Saitou S."/>
            <person name="Enomoto N."/>
            <person name="Nanri K."/>
            <person name="Hidaka K."/>
            <person name="Miura T."/>
            <person name="Tamura T."/>
        </authorList>
    </citation>
    <scope>NUCLEOTIDE SEQUENCE [LARGE SCALE GENOMIC DNA]</scope>
    <source>
        <strain evidence="5 6">NBRC 112813</strain>
    </source>
</reference>
<feature type="region of interest" description="Disordered" evidence="1">
    <location>
        <begin position="36"/>
        <end position="55"/>
    </location>
</feature>
<dbReference type="InterPro" id="IPR045357">
    <property type="entry name" value="Aminopeptidase_N-like_N"/>
</dbReference>
<name>A0ABQ5MV90_9MICC</name>